<dbReference type="Pfam" id="PF00486">
    <property type="entry name" value="Trans_reg_C"/>
    <property type="match status" value="1"/>
</dbReference>
<gene>
    <name evidence="6" type="ORF">EV379_2464</name>
</gene>
<dbReference type="SMART" id="SM00448">
    <property type="entry name" value="REC"/>
    <property type="match status" value="1"/>
</dbReference>
<dbReference type="Pfam" id="PF00072">
    <property type="entry name" value="Response_reg"/>
    <property type="match status" value="1"/>
</dbReference>
<dbReference type="SMART" id="SM00862">
    <property type="entry name" value="Trans_reg_C"/>
    <property type="match status" value="1"/>
</dbReference>
<dbReference type="InterPro" id="IPR011006">
    <property type="entry name" value="CheY-like_superfamily"/>
</dbReference>
<dbReference type="GO" id="GO:0006355">
    <property type="term" value="P:regulation of DNA-templated transcription"/>
    <property type="evidence" value="ECO:0007669"/>
    <property type="project" value="InterPro"/>
</dbReference>
<accession>A0A4Q8ANJ9</accession>
<dbReference type="InterPro" id="IPR036388">
    <property type="entry name" value="WH-like_DNA-bd_sf"/>
</dbReference>
<protein>
    <submittedName>
        <fullName evidence="6">Two-component system response regulator VanR</fullName>
    </submittedName>
</protein>
<dbReference type="CDD" id="cd00383">
    <property type="entry name" value="trans_reg_C"/>
    <property type="match status" value="1"/>
</dbReference>
<evidence type="ECO:0000256" key="2">
    <source>
        <dbReference type="PROSITE-ProRule" id="PRU00169"/>
    </source>
</evidence>
<keyword evidence="7" id="KW-1185">Reference proteome</keyword>
<dbReference type="PROSITE" id="PS51755">
    <property type="entry name" value="OMPR_PHOB"/>
    <property type="match status" value="1"/>
</dbReference>
<dbReference type="GO" id="GO:0005829">
    <property type="term" value="C:cytosol"/>
    <property type="evidence" value="ECO:0007669"/>
    <property type="project" value="TreeGrafter"/>
</dbReference>
<evidence type="ECO:0000256" key="3">
    <source>
        <dbReference type="PROSITE-ProRule" id="PRU01091"/>
    </source>
</evidence>
<sequence>MTVRVLIVEDEEFLADAIRTRLAMDAIAADIVGDGDAALEAAAINDYDVVLLDRDIPGTHGDDVCRTLAADPESPAILMLTAAGSLDDRVGGLELGADDYLSKPFEFPELIARLRALNRRSFTSLPPVLERRGVRLDPFRREVTVGGRFVTLARKEFAVLELLLQAQGGVVSAETILEKAWDENANPFTNSVKVTISNLRRKLGDPSIISTVAGVGYAITEESDND</sequence>
<dbReference type="AlphaFoldDB" id="A0A4Q8ANJ9"/>
<evidence type="ECO:0000259" key="4">
    <source>
        <dbReference type="PROSITE" id="PS50110"/>
    </source>
</evidence>
<dbReference type="Gene3D" id="3.40.50.2300">
    <property type="match status" value="1"/>
</dbReference>
<proteinExistence type="predicted"/>
<comment type="caution">
    <text evidence="6">The sequence shown here is derived from an EMBL/GenBank/DDBJ whole genome shotgun (WGS) entry which is preliminary data.</text>
</comment>
<dbReference type="PANTHER" id="PTHR48111">
    <property type="entry name" value="REGULATOR OF RPOS"/>
    <property type="match status" value="1"/>
</dbReference>
<evidence type="ECO:0000256" key="1">
    <source>
        <dbReference type="ARBA" id="ARBA00023125"/>
    </source>
</evidence>
<dbReference type="PROSITE" id="PS50110">
    <property type="entry name" value="RESPONSE_REGULATORY"/>
    <property type="match status" value="1"/>
</dbReference>
<dbReference type="EMBL" id="SHLC01000001">
    <property type="protein sequence ID" value="RZU66118.1"/>
    <property type="molecule type" value="Genomic_DNA"/>
</dbReference>
<dbReference type="Gene3D" id="6.10.250.690">
    <property type="match status" value="1"/>
</dbReference>
<dbReference type="SUPFAM" id="SSF52172">
    <property type="entry name" value="CheY-like"/>
    <property type="match status" value="1"/>
</dbReference>
<reference evidence="6 7" key="1">
    <citation type="submission" date="2019-02" db="EMBL/GenBank/DDBJ databases">
        <title>Sequencing the genomes of 1000 actinobacteria strains.</title>
        <authorList>
            <person name="Klenk H.-P."/>
        </authorList>
    </citation>
    <scope>NUCLEOTIDE SEQUENCE [LARGE SCALE GENOMIC DNA]</scope>
    <source>
        <strain evidence="6 7">DSM 18319</strain>
    </source>
</reference>
<dbReference type="GO" id="GO:0032993">
    <property type="term" value="C:protein-DNA complex"/>
    <property type="evidence" value="ECO:0007669"/>
    <property type="project" value="TreeGrafter"/>
</dbReference>
<keyword evidence="1 3" id="KW-0238">DNA-binding</keyword>
<name>A0A4Q8ANJ9_9MICO</name>
<keyword evidence="2" id="KW-0597">Phosphoprotein</keyword>
<evidence type="ECO:0000313" key="7">
    <source>
        <dbReference type="Proteomes" id="UP000291483"/>
    </source>
</evidence>
<feature type="modified residue" description="4-aspartylphosphate" evidence="2">
    <location>
        <position position="53"/>
    </location>
</feature>
<feature type="domain" description="OmpR/PhoB-type" evidence="5">
    <location>
        <begin position="126"/>
        <end position="221"/>
    </location>
</feature>
<dbReference type="GO" id="GO:0000156">
    <property type="term" value="F:phosphorelay response regulator activity"/>
    <property type="evidence" value="ECO:0007669"/>
    <property type="project" value="TreeGrafter"/>
</dbReference>
<dbReference type="PANTHER" id="PTHR48111:SF36">
    <property type="entry name" value="TRANSCRIPTIONAL REGULATORY PROTEIN CUTR"/>
    <property type="match status" value="1"/>
</dbReference>
<dbReference type="Proteomes" id="UP000291483">
    <property type="component" value="Unassembled WGS sequence"/>
</dbReference>
<dbReference type="InterPro" id="IPR001789">
    <property type="entry name" value="Sig_transdc_resp-reg_receiver"/>
</dbReference>
<dbReference type="GO" id="GO:0000976">
    <property type="term" value="F:transcription cis-regulatory region binding"/>
    <property type="evidence" value="ECO:0007669"/>
    <property type="project" value="TreeGrafter"/>
</dbReference>
<feature type="domain" description="Response regulatory" evidence="4">
    <location>
        <begin position="4"/>
        <end position="118"/>
    </location>
</feature>
<organism evidence="6 7">
    <name type="scientific">Microterricola gilva</name>
    <dbReference type="NCBI Taxonomy" id="393267"/>
    <lineage>
        <taxon>Bacteria</taxon>
        <taxon>Bacillati</taxon>
        <taxon>Actinomycetota</taxon>
        <taxon>Actinomycetes</taxon>
        <taxon>Micrococcales</taxon>
        <taxon>Microbacteriaceae</taxon>
        <taxon>Microterricola</taxon>
    </lineage>
</organism>
<evidence type="ECO:0000313" key="6">
    <source>
        <dbReference type="EMBL" id="RZU66118.1"/>
    </source>
</evidence>
<feature type="DNA-binding region" description="OmpR/PhoB-type" evidence="3">
    <location>
        <begin position="126"/>
        <end position="221"/>
    </location>
</feature>
<evidence type="ECO:0000259" key="5">
    <source>
        <dbReference type="PROSITE" id="PS51755"/>
    </source>
</evidence>
<dbReference type="InterPro" id="IPR001867">
    <property type="entry name" value="OmpR/PhoB-type_DNA-bd"/>
</dbReference>
<dbReference type="InterPro" id="IPR039420">
    <property type="entry name" value="WalR-like"/>
</dbReference>
<dbReference type="Gene3D" id="1.10.10.10">
    <property type="entry name" value="Winged helix-like DNA-binding domain superfamily/Winged helix DNA-binding domain"/>
    <property type="match status" value="1"/>
</dbReference>